<evidence type="ECO:0000313" key="3">
    <source>
        <dbReference type="Proteomes" id="UP001155587"/>
    </source>
</evidence>
<evidence type="ECO:0000256" key="1">
    <source>
        <dbReference type="SAM" id="SignalP"/>
    </source>
</evidence>
<evidence type="ECO:0008006" key="4">
    <source>
        <dbReference type="Google" id="ProtNLM"/>
    </source>
</evidence>
<name>A0A9X3CND9_9VIBR</name>
<comment type="caution">
    <text evidence="2">The sequence shown here is derived from an EMBL/GenBank/DDBJ whole genome shotgun (WGS) entry which is preliminary data.</text>
</comment>
<gene>
    <name evidence="2" type="ORF">MD535_10480</name>
</gene>
<keyword evidence="1" id="KW-0732">Signal</keyword>
<feature type="signal peptide" evidence="1">
    <location>
        <begin position="1"/>
        <end position="24"/>
    </location>
</feature>
<dbReference type="EMBL" id="JAKRRY010000011">
    <property type="protein sequence ID" value="MCW8346426.1"/>
    <property type="molecule type" value="Genomic_DNA"/>
</dbReference>
<reference evidence="2" key="1">
    <citation type="submission" date="2022-02" db="EMBL/GenBank/DDBJ databases">
        <title>Vibrio sp. nov, a new bacterium isolated from seawater.</title>
        <authorList>
            <person name="Yuan Y."/>
        </authorList>
    </citation>
    <scope>NUCLEOTIDE SEQUENCE</scope>
    <source>
        <strain evidence="2">ZSDZ65</strain>
    </source>
</reference>
<protein>
    <recommendedName>
        <fullName evidence="4">Outer membrane protein beta-barrel domain-containing protein</fullName>
    </recommendedName>
</protein>
<dbReference type="RefSeq" id="WP_265674982.1">
    <property type="nucleotide sequence ID" value="NZ_JAKRRY010000011.1"/>
</dbReference>
<keyword evidence="3" id="KW-1185">Reference proteome</keyword>
<dbReference type="AlphaFoldDB" id="A0A9X3CND9"/>
<sequence>MNRARSNMIFGVALIAAVTFSAFAKDTEGKLSVLGGVSFLNSTKAYSLGVYQLNGQGKWGLGGGIEAGRIEENPDGGYYTQSDFYAARVVLTYGVTDQIYIAPNLGVIHSTLDRSYFYAGRDHVDHHTYTGVTPGVDFIVENEGWTGSVGVSQLPLVDRSETAFNFKVGWSF</sequence>
<dbReference type="Proteomes" id="UP001155587">
    <property type="component" value="Unassembled WGS sequence"/>
</dbReference>
<evidence type="ECO:0000313" key="2">
    <source>
        <dbReference type="EMBL" id="MCW8346426.1"/>
    </source>
</evidence>
<feature type="chain" id="PRO_5040976518" description="Outer membrane protein beta-barrel domain-containing protein" evidence="1">
    <location>
        <begin position="25"/>
        <end position="172"/>
    </location>
</feature>
<proteinExistence type="predicted"/>
<organism evidence="2 3">
    <name type="scientific">Vibrio qingdaonensis</name>
    <dbReference type="NCBI Taxonomy" id="2829491"/>
    <lineage>
        <taxon>Bacteria</taxon>
        <taxon>Pseudomonadati</taxon>
        <taxon>Pseudomonadota</taxon>
        <taxon>Gammaproteobacteria</taxon>
        <taxon>Vibrionales</taxon>
        <taxon>Vibrionaceae</taxon>
        <taxon>Vibrio</taxon>
    </lineage>
</organism>
<accession>A0A9X3CND9</accession>